<keyword evidence="1" id="KW-0812">Transmembrane</keyword>
<gene>
    <name evidence="2" type="ORF">S01H4_33397</name>
</gene>
<dbReference type="EMBL" id="BART01017571">
    <property type="protein sequence ID" value="GAG79302.1"/>
    <property type="molecule type" value="Genomic_DNA"/>
</dbReference>
<keyword evidence="1" id="KW-1133">Transmembrane helix</keyword>
<organism evidence="2">
    <name type="scientific">marine sediment metagenome</name>
    <dbReference type="NCBI Taxonomy" id="412755"/>
    <lineage>
        <taxon>unclassified sequences</taxon>
        <taxon>metagenomes</taxon>
        <taxon>ecological metagenomes</taxon>
    </lineage>
</organism>
<comment type="caution">
    <text evidence="2">The sequence shown here is derived from an EMBL/GenBank/DDBJ whole genome shotgun (WGS) entry which is preliminary data.</text>
</comment>
<sequence>MALDIGSLGVSMVLNIIIVIIMLFVAIKKAIIPVLEAVIDEKTKETQNMMKAAASSLGQKSGEARQLKKMEKMMIGDIMEQYPELEMALEYFSPETAEMIKQHPQRAITLIARYKPILDEILGRDNLEKQTWQL</sequence>
<feature type="transmembrane region" description="Helical" evidence="1">
    <location>
        <begin position="6"/>
        <end position="27"/>
    </location>
</feature>
<evidence type="ECO:0000313" key="2">
    <source>
        <dbReference type="EMBL" id="GAG79302.1"/>
    </source>
</evidence>
<dbReference type="AlphaFoldDB" id="X1BDJ1"/>
<protein>
    <submittedName>
        <fullName evidence="2">Uncharacterized protein</fullName>
    </submittedName>
</protein>
<accession>X1BDJ1</accession>
<keyword evidence="1" id="KW-0472">Membrane</keyword>
<name>X1BDJ1_9ZZZZ</name>
<evidence type="ECO:0000256" key="1">
    <source>
        <dbReference type="SAM" id="Phobius"/>
    </source>
</evidence>
<proteinExistence type="predicted"/>
<reference evidence="2" key="1">
    <citation type="journal article" date="2014" name="Front. Microbiol.">
        <title>High frequency of phylogenetically diverse reductive dehalogenase-homologous genes in deep subseafloor sedimentary metagenomes.</title>
        <authorList>
            <person name="Kawai M."/>
            <person name="Futagami T."/>
            <person name="Toyoda A."/>
            <person name="Takaki Y."/>
            <person name="Nishi S."/>
            <person name="Hori S."/>
            <person name="Arai W."/>
            <person name="Tsubouchi T."/>
            <person name="Morono Y."/>
            <person name="Uchiyama I."/>
            <person name="Ito T."/>
            <person name="Fujiyama A."/>
            <person name="Inagaki F."/>
            <person name="Takami H."/>
        </authorList>
    </citation>
    <scope>NUCLEOTIDE SEQUENCE</scope>
    <source>
        <strain evidence="2">Expedition CK06-06</strain>
    </source>
</reference>